<dbReference type="EMBL" id="GDJX01017142">
    <property type="protein sequence ID" value="JAT50794.1"/>
    <property type="molecule type" value="Transcribed_RNA"/>
</dbReference>
<dbReference type="Pfam" id="PF01348">
    <property type="entry name" value="Intron_maturas2"/>
    <property type="match status" value="1"/>
</dbReference>
<accession>A0A1D1Y841</accession>
<reference evidence="2" key="1">
    <citation type="submission" date="2015-07" db="EMBL/GenBank/DDBJ databases">
        <title>Transcriptome Assembly of Anthurium amnicola.</title>
        <authorList>
            <person name="Suzuki J."/>
        </authorList>
    </citation>
    <scope>NUCLEOTIDE SEQUENCE</scope>
</reference>
<name>A0A1D1Y841_9ARAE</name>
<dbReference type="CDD" id="cd01651">
    <property type="entry name" value="RT_G2_intron"/>
    <property type="match status" value="1"/>
</dbReference>
<dbReference type="GO" id="GO:0005739">
    <property type="term" value="C:mitochondrion"/>
    <property type="evidence" value="ECO:0007669"/>
    <property type="project" value="UniProtKB-ARBA"/>
</dbReference>
<sequence>MPLPAGSPLSYLRHTRHQPGLLLRHLATTAAASPCEPPLFPSQPQRNPYDLMREDPIEVCSDLWVRSYSRGATLPFANLTGFLKKLDLWVLAYQRCCAHATGSSFPPRNAIHLSTLRSLLSLQQAVLSGRFTWGASTHLHVRAPNDPPSTKPMSKRRFQLLLAAAGPPFQDRVVHELLLLVLEPVFEPRLSNKSHAFRPGRSGHTALRTIRSNFSGYLWFIKGDLTGISQGFDPDVVVGCVEKGVKDRKVLGLIRSALRTPVRNQTQAQLLENEGESKLAKKRMKRKILRMSRKKKVLKENEPKPDPYWLRIFFSFAPEEAAKVPSYGHCGILSPLLANICLSELDAWVEEKIITYFRPSKLDTIWRDSITDGCHNPAWPEFVPSSGKEKTRRMDYIRYGSHFLIGIRGPREDAVEIRKELMEFCENTYGRRLENAKVEIEHITRGILFMDHIICRRVIRPTLRYTGTGGKIISEKGVGTLLSVTASLQRCITQFRQVELVKGDKDPEPLPCTPMLYSGQAHTNSQMNKFLETMADWYRYADNRKKVVGFCAYVIRSSLAKLYAARYRLKSRAKVYKIASRNLSRPLRESTRNDAPEYSDLLRMGLVDAIEGVQFSHMSSIPSCDYTPFPRNWVPDHVQVLQEYIRLQDPKFFCQLLKSVKRQELSLPQDDMSKIVWDCKVCGIRNRQLNLNSTSEKLVCFHEGGSENRSLLPDK</sequence>
<organism evidence="2">
    <name type="scientific">Anthurium amnicola</name>
    <dbReference type="NCBI Taxonomy" id="1678845"/>
    <lineage>
        <taxon>Eukaryota</taxon>
        <taxon>Viridiplantae</taxon>
        <taxon>Streptophyta</taxon>
        <taxon>Embryophyta</taxon>
        <taxon>Tracheophyta</taxon>
        <taxon>Spermatophyta</taxon>
        <taxon>Magnoliopsida</taxon>
        <taxon>Liliopsida</taxon>
        <taxon>Araceae</taxon>
        <taxon>Pothoideae</taxon>
        <taxon>Potheae</taxon>
        <taxon>Anthurium</taxon>
    </lineage>
</organism>
<dbReference type="SUPFAM" id="SSF56672">
    <property type="entry name" value="DNA/RNA polymerases"/>
    <property type="match status" value="1"/>
</dbReference>
<evidence type="ECO:0000259" key="1">
    <source>
        <dbReference type="Pfam" id="PF01348"/>
    </source>
</evidence>
<dbReference type="InterPro" id="IPR043502">
    <property type="entry name" value="DNA/RNA_pol_sf"/>
</dbReference>
<dbReference type="PANTHER" id="PTHR34047:SF2">
    <property type="entry name" value="NUCLEAR INTRON MATURASE 1, MITOCHONDRIAL"/>
    <property type="match status" value="1"/>
</dbReference>
<dbReference type="AlphaFoldDB" id="A0A1D1Y841"/>
<feature type="domain" description="Domain X" evidence="1">
    <location>
        <begin position="492"/>
        <end position="578"/>
    </location>
</feature>
<dbReference type="InterPro" id="IPR051083">
    <property type="entry name" value="GrpII_Intron_Splice-Mob/Def"/>
</dbReference>
<gene>
    <name evidence="2" type="primary">YMF11_2</name>
    <name evidence="2" type="ORF">g.55824</name>
</gene>
<proteinExistence type="predicted"/>
<dbReference type="PANTHER" id="PTHR34047">
    <property type="entry name" value="NUCLEAR INTRON MATURASE 1, MITOCHONDRIAL-RELATED"/>
    <property type="match status" value="1"/>
</dbReference>
<evidence type="ECO:0000313" key="2">
    <source>
        <dbReference type="EMBL" id="JAT50794.1"/>
    </source>
</evidence>
<dbReference type="GO" id="GO:0006397">
    <property type="term" value="P:mRNA processing"/>
    <property type="evidence" value="ECO:0007669"/>
    <property type="project" value="InterPro"/>
</dbReference>
<protein>
    <submittedName>
        <fullName evidence="2">Putative mitochondrial protein ymf11</fullName>
    </submittedName>
</protein>
<dbReference type="InterPro" id="IPR024937">
    <property type="entry name" value="Domain_X"/>
</dbReference>